<dbReference type="InterPro" id="IPR009057">
    <property type="entry name" value="Homeodomain-like_sf"/>
</dbReference>
<feature type="DNA-binding region" description="H-T-H motif" evidence="2">
    <location>
        <begin position="36"/>
        <end position="55"/>
    </location>
</feature>
<gene>
    <name evidence="5" type="ORF">FM119_03110</name>
</gene>
<dbReference type="InterPro" id="IPR023772">
    <property type="entry name" value="DNA-bd_HTH_TetR-type_CS"/>
</dbReference>
<proteinExistence type="predicted"/>
<keyword evidence="1 2" id="KW-0238">DNA-binding</keyword>
<dbReference type="EMBL" id="FUKR01000019">
    <property type="protein sequence ID" value="SJN22274.1"/>
    <property type="molecule type" value="Genomic_DNA"/>
</dbReference>
<dbReference type="PANTHER" id="PTHR30055">
    <property type="entry name" value="HTH-TYPE TRANSCRIPTIONAL REGULATOR RUTR"/>
    <property type="match status" value="1"/>
</dbReference>
<evidence type="ECO:0000313" key="6">
    <source>
        <dbReference type="Proteomes" id="UP000196778"/>
    </source>
</evidence>
<evidence type="ECO:0000256" key="2">
    <source>
        <dbReference type="PROSITE-ProRule" id="PRU00335"/>
    </source>
</evidence>
<dbReference type="PRINTS" id="PR00455">
    <property type="entry name" value="HTHTETR"/>
</dbReference>
<dbReference type="PROSITE" id="PS01081">
    <property type="entry name" value="HTH_TETR_1"/>
    <property type="match status" value="1"/>
</dbReference>
<dbReference type="PANTHER" id="PTHR30055:SF184">
    <property type="entry name" value="HTH-TYPE TRANSCRIPTIONAL REGULATOR ETHR"/>
    <property type="match status" value="1"/>
</dbReference>
<feature type="region of interest" description="Disordered" evidence="3">
    <location>
        <begin position="191"/>
        <end position="212"/>
    </location>
</feature>
<evidence type="ECO:0000259" key="4">
    <source>
        <dbReference type="PROSITE" id="PS50977"/>
    </source>
</evidence>
<dbReference type="GO" id="GO:0000976">
    <property type="term" value="F:transcription cis-regulatory region binding"/>
    <property type="evidence" value="ECO:0007669"/>
    <property type="project" value="TreeGrafter"/>
</dbReference>
<keyword evidence="6" id="KW-1185">Reference proteome</keyword>
<dbReference type="AlphaFoldDB" id="A0A1R4IRH2"/>
<organism evidence="5 6">
    <name type="scientific">Mycetocola reblochoni REB411</name>
    <dbReference type="NCBI Taxonomy" id="1255698"/>
    <lineage>
        <taxon>Bacteria</taxon>
        <taxon>Bacillati</taxon>
        <taxon>Actinomycetota</taxon>
        <taxon>Actinomycetes</taxon>
        <taxon>Micrococcales</taxon>
        <taxon>Microbacteriaceae</taxon>
        <taxon>Mycetocola</taxon>
    </lineage>
</organism>
<dbReference type="Pfam" id="PF00440">
    <property type="entry name" value="TetR_N"/>
    <property type="match status" value="1"/>
</dbReference>
<dbReference type="SUPFAM" id="SSF46689">
    <property type="entry name" value="Homeodomain-like"/>
    <property type="match status" value="1"/>
</dbReference>
<accession>A0A1R4IRH2</accession>
<feature type="domain" description="HTH tetR-type" evidence="4">
    <location>
        <begin position="13"/>
        <end position="73"/>
    </location>
</feature>
<evidence type="ECO:0000256" key="1">
    <source>
        <dbReference type="ARBA" id="ARBA00023125"/>
    </source>
</evidence>
<dbReference type="InterPro" id="IPR050109">
    <property type="entry name" value="HTH-type_TetR-like_transc_reg"/>
</dbReference>
<protein>
    <submittedName>
        <fullName evidence="5">Transcriptional regulator, TetR family</fullName>
    </submittedName>
</protein>
<dbReference type="Gene3D" id="1.10.357.10">
    <property type="entry name" value="Tetracycline Repressor, domain 2"/>
    <property type="match status" value="1"/>
</dbReference>
<dbReference type="GO" id="GO:0003700">
    <property type="term" value="F:DNA-binding transcription factor activity"/>
    <property type="evidence" value="ECO:0007669"/>
    <property type="project" value="TreeGrafter"/>
</dbReference>
<reference evidence="6" key="1">
    <citation type="submission" date="2017-02" db="EMBL/GenBank/DDBJ databases">
        <authorList>
            <person name="Dridi B."/>
        </authorList>
    </citation>
    <scope>NUCLEOTIDE SEQUENCE [LARGE SCALE GENOMIC DNA]</scope>
    <source>
        <strain evidence="6">EB411</strain>
    </source>
</reference>
<sequence length="212" mass="22426">MSNSTDGARLSPAQRRAQIVEIASSHFSRDGIAGASMSAIAAEAGVTRALVYHYFPGKESLLEAVLEREADRVLLATAPDPALSQSENVERSLLAFFERFSSSSGGVRELYAPSSARASMTEGLAAANHVVQLDRLVSASGAEDTPANRLALGAWLAFVEYAARTSVTSPAVSRAELLRLCTTALESILGHPLSTAPPPPDHTHHRHIGDTP</sequence>
<feature type="compositionally biased region" description="Basic residues" evidence="3">
    <location>
        <begin position="203"/>
        <end position="212"/>
    </location>
</feature>
<name>A0A1R4IRH2_9MICO</name>
<dbReference type="PROSITE" id="PS50977">
    <property type="entry name" value="HTH_TETR_2"/>
    <property type="match status" value="1"/>
</dbReference>
<evidence type="ECO:0000313" key="5">
    <source>
        <dbReference type="EMBL" id="SJN22274.1"/>
    </source>
</evidence>
<dbReference type="Proteomes" id="UP000196778">
    <property type="component" value="Unassembled WGS sequence"/>
</dbReference>
<dbReference type="RefSeq" id="WP_179205178.1">
    <property type="nucleotide sequence ID" value="NZ_FUKR01000019.1"/>
</dbReference>
<dbReference type="InterPro" id="IPR001647">
    <property type="entry name" value="HTH_TetR"/>
</dbReference>
<evidence type="ECO:0000256" key="3">
    <source>
        <dbReference type="SAM" id="MobiDB-lite"/>
    </source>
</evidence>